<proteinExistence type="predicted"/>
<keyword evidence="1" id="KW-0812">Transmembrane</keyword>
<evidence type="ECO:0000256" key="1">
    <source>
        <dbReference type="SAM" id="Phobius"/>
    </source>
</evidence>
<reference evidence="2 3" key="1">
    <citation type="journal article" date="2014" name="Agronomy (Basel)">
        <title>A Draft Genome Sequence for Ensete ventricosum, the Drought-Tolerant Tree Against Hunger.</title>
        <authorList>
            <person name="Harrison J."/>
            <person name="Moore K.A."/>
            <person name="Paszkiewicz K."/>
            <person name="Jones T."/>
            <person name="Grant M."/>
            <person name="Ambacheew D."/>
            <person name="Muzemil S."/>
            <person name="Studholme D.J."/>
        </authorList>
    </citation>
    <scope>NUCLEOTIDE SEQUENCE [LARGE SCALE GENOMIC DNA]</scope>
</reference>
<name>A0A426XHR3_ENSVE</name>
<feature type="transmembrane region" description="Helical" evidence="1">
    <location>
        <begin position="87"/>
        <end position="110"/>
    </location>
</feature>
<dbReference type="Proteomes" id="UP000287651">
    <property type="component" value="Unassembled WGS sequence"/>
</dbReference>
<sequence>MKTDDSTPTDAYHVGPHRHEVRIQGILVARVPSTCSGSINRREDDEAERDLGKRTATATKNSVFQARVRSWFRLESGKMGFVFIDFFSLRFSMGVEFLFYFCLCLCGLMCG</sequence>
<accession>A0A426XHR3</accession>
<dbReference type="EMBL" id="AMZH03020623">
    <property type="protein sequence ID" value="RRT38992.1"/>
    <property type="molecule type" value="Genomic_DNA"/>
</dbReference>
<organism evidence="2 3">
    <name type="scientific">Ensete ventricosum</name>
    <name type="common">Abyssinian banana</name>
    <name type="synonym">Musa ensete</name>
    <dbReference type="NCBI Taxonomy" id="4639"/>
    <lineage>
        <taxon>Eukaryota</taxon>
        <taxon>Viridiplantae</taxon>
        <taxon>Streptophyta</taxon>
        <taxon>Embryophyta</taxon>
        <taxon>Tracheophyta</taxon>
        <taxon>Spermatophyta</taxon>
        <taxon>Magnoliopsida</taxon>
        <taxon>Liliopsida</taxon>
        <taxon>Zingiberales</taxon>
        <taxon>Musaceae</taxon>
        <taxon>Ensete</taxon>
    </lineage>
</organism>
<evidence type="ECO:0000313" key="2">
    <source>
        <dbReference type="EMBL" id="RRT38992.1"/>
    </source>
</evidence>
<comment type="caution">
    <text evidence="2">The sequence shown here is derived from an EMBL/GenBank/DDBJ whole genome shotgun (WGS) entry which is preliminary data.</text>
</comment>
<keyword evidence="1" id="KW-0472">Membrane</keyword>
<protein>
    <submittedName>
        <fullName evidence="2">Uncharacterized protein</fullName>
    </submittedName>
</protein>
<dbReference type="AlphaFoldDB" id="A0A426XHR3"/>
<keyword evidence="1" id="KW-1133">Transmembrane helix</keyword>
<evidence type="ECO:0000313" key="3">
    <source>
        <dbReference type="Proteomes" id="UP000287651"/>
    </source>
</evidence>
<gene>
    <name evidence="2" type="ORF">B296_00031277</name>
</gene>